<evidence type="ECO:0000256" key="3">
    <source>
        <dbReference type="ARBA" id="ARBA00022989"/>
    </source>
</evidence>
<protein>
    <submittedName>
        <fullName evidence="7">Uncharacterized protein</fullName>
    </submittedName>
</protein>
<feature type="transmembrane region" description="Helical" evidence="6">
    <location>
        <begin position="33"/>
        <end position="53"/>
    </location>
</feature>
<dbReference type="Proteomes" id="UP001212841">
    <property type="component" value="Unassembled WGS sequence"/>
</dbReference>
<dbReference type="Pfam" id="PF26158">
    <property type="entry name" value="Claudin_TMEM179-179B"/>
    <property type="match status" value="1"/>
</dbReference>
<dbReference type="InterPro" id="IPR059010">
    <property type="entry name" value="TMEM179-179B"/>
</dbReference>
<organism evidence="7 8">
    <name type="scientific">Rhizophlyctis rosea</name>
    <dbReference type="NCBI Taxonomy" id="64517"/>
    <lineage>
        <taxon>Eukaryota</taxon>
        <taxon>Fungi</taxon>
        <taxon>Fungi incertae sedis</taxon>
        <taxon>Chytridiomycota</taxon>
        <taxon>Chytridiomycota incertae sedis</taxon>
        <taxon>Chytridiomycetes</taxon>
        <taxon>Rhizophlyctidales</taxon>
        <taxon>Rhizophlyctidaceae</taxon>
        <taxon>Rhizophlyctis</taxon>
    </lineage>
</organism>
<comment type="caution">
    <text evidence="7">The sequence shown here is derived from an EMBL/GenBank/DDBJ whole genome shotgun (WGS) entry which is preliminary data.</text>
</comment>
<keyword evidence="2 6" id="KW-0812">Transmembrane</keyword>
<dbReference type="AlphaFoldDB" id="A0AAD5S2Y8"/>
<evidence type="ECO:0000313" key="8">
    <source>
        <dbReference type="Proteomes" id="UP001212841"/>
    </source>
</evidence>
<evidence type="ECO:0000256" key="6">
    <source>
        <dbReference type="SAM" id="Phobius"/>
    </source>
</evidence>
<proteinExistence type="inferred from homology"/>
<comment type="subcellular location">
    <subcellularLocation>
        <location evidence="1">Membrane</location>
        <topology evidence="1">Multi-pass membrane protein</topology>
    </subcellularLocation>
</comment>
<feature type="transmembrane region" description="Helical" evidence="6">
    <location>
        <begin position="190"/>
        <end position="211"/>
    </location>
</feature>
<evidence type="ECO:0000256" key="4">
    <source>
        <dbReference type="ARBA" id="ARBA00023136"/>
    </source>
</evidence>
<feature type="transmembrane region" description="Helical" evidence="6">
    <location>
        <begin position="92"/>
        <end position="112"/>
    </location>
</feature>
<reference evidence="7" key="1">
    <citation type="submission" date="2020-05" db="EMBL/GenBank/DDBJ databases">
        <title>Phylogenomic resolution of chytrid fungi.</title>
        <authorList>
            <person name="Stajich J.E."/>
            <person name="Amses K."/>
            <person name="Simmons R."/>
            <person name="Seto K."/>
            <person name="Myers J."/>
            <person name="Bonds A."/>
            <person name="Quandt C.A."/>
            <person name="Barry K."/>
            <person name="Liu P."/>
            <person name="Grigoriev I."/>
            <person name="Longcore J.E."/>
            <person name="James T.Y."/>
        </authorList>
    </citation>
    <scope>NUCLEOTIDE SEQUENCE</scope>
    <source>
        <strain evidence="7">JEL0318</strain>
    </source>
</reference>
<feature type="transmembrane region" description="Helical" evidence="6">
    <location>
        <begin position="124"/>
        <end position="146"/>
    </location>
</feature>
<evidence type="ECO:0000256" key="1">
    <source>
        <dbReference type="ARBA" id="ARBA00004141"/>
    </source>
</evidence>
<evidence type="ECO:0000313" key="7">
    <source>
        <dbReference type="EMBL" id="KAJ3039058.1"/>
    </source>
</evidence>
<comment type="similarity">
    <text evidence="5">Belongs to the TMEM179 family.</text>
</comment>
<dbReference type="EMBL" id="JADGJD010001671">
    <property type="protein sequence ID" value="KAJ3039058.1"/>
    <property type="molecule type" value="Genomic_DNA"/>
</dbReference>
<evidence type="ECO:0000256" key="2">
    <source>
        <dbReference type="ARBA" id="ARBA00022692"/>
    </source>
</evidence>
<keyword evidence="8" id="KW-1185">Reference proteome</keyword>
<sequence>MTATTNPKKLQPIQVDDAVFTAKRSAAYSLKTAGYAVLHLLHLVTASVFVWGISNHAQFGPDQVCLLYVRDYRATREALIFSAHSSACPNSLGVGTTGIILALIIGLTNLTVRFKPTIHTNKPLTLIICLASALFAIISLTMAIFATDGLNKSCEEFASLEPARTCKQVFATGFYDNDNPNWTFYNSLDVVQVAIGNCWAMGALWALFAGLKGWEWRFGTVKWW</sequence>
<evidence type="ECO:0000256" key="5">
    <source>
        <dbReference type="ARBA" id="ARBA00093776"/>
    </source>
</evidence>
<accession>A0AAD5S2Y8</accession>
<name>A0AAD5S2Y8_9FUNG</name>
<keyword evidence="3 6" id="KW-1133">Transmembrane helix</keyword>
<gene>
    <name evidence="7" type="ORF">HK097_002952</name>
</gene>
<keyword evidence="4 6" id="KW-0472">Membrane</keyword>